<feature type="domain" description="HTH lysR-type" evidence="5">
    <location>
        <begin position="5"/>
        <end position="59"/>
    </location>
</feature>
<dbReference type="InterPro" id="IPR000847">
    <property type="entry name" value="LysR_HTH_N"/>
</dbReference>
<reference evidence="6 7" key="1">
    <citation type="submission" date="2020-02" db="EMBL/GenBank/DDBJ databases">
        <title>Whole-genome analyses of novel actinobacteria.</title>
        <authorList>
            <person name="Sahin N."/>
            <person name="Gencbay T."/>
        </authorList>
    </citation>
    <scope>NUCLEOTIDE SEQUENCE [LARGE SCALE GENOMIC DNA]</scope>
    <source>
        <strain evidence="6 7">HC44</strain>
    </source>
</reference>
<dbReference type="FunFam" id="1.10.10.10:FF:000001">
    <property type="entry name" value="LysR family transcriptional regulator"/>
    <property type="match status" value="1"/>
</dbReference>
<evidence type="ECO:0000256" key="4">
    <source>
        <dbReference type="ARBA" id="ARBA00023163"/>
    </source>
</evidence>
<dbReference type="AlphaFoldDB" id="A0A6G4UZ00"/>
<dbReference type="CDD" id="cd05466">
    <property type="entry name" value="PBP2_LTTR_substrate"/>
    <property type="match status" value="1"/>
</dbReference>
<evidence type="ECO:0000259" key="5">
    <source>
        <dbReference type="PROSITE" id="PS50931"/>
    </source>
</evidence>
<gene>
    <name evidence="6" type="ORF">G5C60_04200</name>
</gene>
<dbReference type="Gene3D" id="1.10.10.10">
    <property type="entry name" value="Winged helix-like DNA-binding domain superfamily/Winged helix DNA-binding domain"/>
    <property type="match status" value="1"/>
</dbReference>
<evidence type="ECO:0000256" key="1">
    <source>
        <dbReference type="ARBA" id="ARBA00009437"/>
    </source>
</evidence>
<dbReference type="PRINTS" id="PR00039">
    <property type="entry name" value="HTHLYSR"/>
</dbReference>
<dbReference type="InterPro" id="IPR036388">
    <property type="entry name" value="WH-like_DNA-bd_sf"/>
</dbReference>
<dbReference type="InterPro" id="IPR036390">
    <property type="entry name" value="WH_DNA-bd_sf"/>
</dbReference>
<dbReference type="Gene3D" id="3.40.190.290">
    <property type="match status" value="1"/>
</dbReference>
<organism evidence="6 7">
    <name type="scientific">Streptomyces scabichelini</name>
    <dbReference type="NCBI Taxonomy" id="2711217"/>
    <lineage>
        <taxon>Bacteria</taxon>
        <taxon>Bacillati</taxon>
        <taxon>Actinomycetota</taxon>
        <taxon>Actinomycetes</taxon>
        <taxon>Kitasatosporales</taxon>
        <taxon>Streptomycetaceae</taxon>
        <taxon>Streptomyces</taxon>
    </lineage>
</organism>
<dbReference type="GO" id="GO:0003700">
    <property type="term" value="F:DNA-binding transcription factor activity"/>
    <property type="evidence" value="ECO:0007669"/>
    <property type="project" value="InterPro"/>
</dbReference>
<dbReference type="GO" id="GO:0003677">
    <property type="term" value="F:DNA binding"/>
    <property type="evidence" value="ECO:0007669"/>
    <property type="project" value="UniProtKB-KW"/>
</dbReference>
<name>A0A6G4UZ00_9ACTN</name>
<dbReference type="EMBL" id="JAAKZY010000008">
    <property type="protein sequence ID" value="NGO06890.1"/>
    <property type="molecule type" value="Genomic_DNA"/>
</dbReference>
<keyword evidence="7" id="KW-1185">Reference proteome</keyword>
<dbReference type="Pfam" id="PF03466">
    <property type="entry name" value="LysR_substrate"/>
    <property type="match status" value="1"/>
</dbReference>
<protein>
    <submittedName>
        <fullName evidence="6">LysR family transcriptional regulator</fullName>
    </submittedName>
</protein>
<dbReference type="GO" id="GO:0005829">
    <property type="term" value="C:cytosol"/>
    <property type="evidence" value="ECO:0007669"/>
    <property type="project" value="TreeGrafter"/>
</dbReference>
<evidence type="ECO:0000313" key="7">
    <source>
        <dbReference type="Proteomes" id="UP000472335"/>
    </source>
</evidence>
<dbReference type="Pfam" id="PF00126">
    <property type="entry name" value="HTH_1"/>
    <property type="match status" value="1"/>
</dbReference>
<dbReference type="InterPro" id="IPR005119">
    <property type="entry name" value="LysR_subst-bd"/>
</dbReference>
<keyword evidence="3" id="KW-0238">DNA-binding</keyword>
<comment type="similarity">
    <text evidence="1">Belongs to the LysR transcriptional regulatory family.</text>
</comment>
<dbReference type="Proteomes" id="UP000472335">
    <property type="component" value="Unassembled WGS sequence"/>
</dbReference>
<evidence type="ECO:0000256" key="3">
    <source>
        <dbReference type="ARBA" id="ARBA00023125"/>
    </source>
</evidence>
<accession>A0A6G4UZ00</accession>
<dbReference type="PROSITE" id="PS50931">
    <property type="entry name" value="HTH_LYSR"/>
    <property type="match status" value="1"/>
</dbReference>
<dbReference type="SUPFAM" id="SSF53850">
    <property type="entry name" value="Periplasmic binding protein-like II"/>
    <property type="match status" value="1"/>
</dbReference>
<dbReference type="InterPro" id="IPR050950">
    <property type="entry name" value="HTH-type_LysR_regulators"/>
</dbReference>
<sequence>MVERRQLEYFVAIVEHGGFTHAARALHVAQPSLSRAIGNLERELGVTLFHRVGRNAVLSTAGEAMADRARLVLRDLEAMRAAARSLGDGAVGRVDVAATSSSGLEPVTSIIAELRERHPGVTVSTSSAMAAAEVVAMVSQGRCEVGVCGSAQRPAGQGLVAHYLRDEEFLLVLPPGTLPAGAGPTVRPEDLRGMRFVVTGPATAVRALFDRFSATVGDLTVAAEVGDRSVVLPMVLKGIGAGLMPDGWADLARRAGADVYRFSPPERLAQWLVHRAGPVTAATRAFIDTTLSRVKDRAVSAGADADADAEDASR</sequence>
<keyword evidence="4" id="KW-0804">Transcription</keyword>
<dbReference type="SUPFAM" id="SSF46785">
    <property type="entry name" value="Winged helix' DNA-binding domain"/>
    <property type="match status" value="1"/>
</dbReference>
<evidence type="ECO:0000313" key="6">
    <source>
        <dbReference type="EMBL" id="NGO06890.1"/>
    </source>
</evidence>
<proteinExistence type="inferred from homology"/>
<evidence type="ECO:0000256" key="2">
    <source>
        <dbReference type="ARBA" id="ARBA00023015"/>
    </source>
</evidence>
<dbReference type="PANTHER" id="PTHR30419">
    <property type="entry name" value="HTH-TYPE TRANSCRIPTIONAL REGULATOR YBHD"/>
    <property type="match status" value="1"/>
</dbReference>
<comment type="caution">
    <text evidence="6">The sequence shown here is derived from an EMBL/GenBank/DDBJ whole genome shotgun (WGS) entry which is preliminary data.</text>
</comment>
<keyword evidence="2" id="KW-0805">Transcription regulation</keyword>